<reference evidence="1 2" key="1">
    <citation type="submission" date="2018-06" db="EMBL/GenBank/DDBJ databases">
        <title>Genomic Encyclopedia of Archaeal and Bacterial Type Strains, Phase II (KMG-II): from individual species to whole genera.</title>
        <authorList>
            <person name="Goeker M."/>
        </authorList>
    </citation>
    <scope>NUCLEOTIDE SEQUENCE [LARGE SCALE GENOMIC DNA]</scope>
    <source>
        <strain evidence="1 2">DSM 29821</strain>
    </source>
</reference>
<protein>
    <submittedName>
        <fullName evidence="1">Uncharacterized protein</fullName>
    </submittedName>
</protein>
<keyword evidence="2" id="KW-1185">Reference proteome</keyword>
<sequence>MAFICTALYGQHTVRDSNHLNTGAVKALRDVTILTSPCKACIPPPQFSGENIQRMHFPQADLERTTMDSMASISLYIITRIINQRIP</sequence>
<gene>
    <name evidence="1" type="ORF">CLV59_10730</name>
</gene>
<proteinExistence type="predicted"/>
<accession>A0A327VS50</accession>
<evidence type="ECO:0000313" key="2">
    <source>
        <dbReference type="Proteomes" id="UP000249819"/>
    </source>
</evidence>
<organism evidence="1 2">
    <name type="scientific">Chitinophaga dinghuensis</name>
    <dbReference type="NCBI Taxonomy" id="1539050"/>
    <lineage>
        <taxon>Bacteria</taxon>
        <taxon>Pseudomonadati</taxon>
        <taxon>Bacteroidota</taxon>
        <taxon>Chitinophagia</taxon>
        <taxon>Chitinophagales</taxon>
        <taxon>Chitinophagaceae</taxon>
        <taxon>Chitinophaga</taxon>
    </lineage>
</organism>
<evidence type="ECO:0000313" key="1">
    <source>
        <dbReference type="EMBL" id="RAJ77264.1"/>
    </source>
</evidence>
<comment type="caution">
    <text evidence="1">The sequence shown here is derived from an EMBL/GenBank/DDBJ whole genome shotgun (WGS) entry which is preliminary data.</text>
</comment>
<dbReference type="Proteomes" id="UP000249819">
    <property type="component" value="Unassembled WGS sequence"/>
</dbReference>
<dbReference type="AlphaFoldDB" id="A0A327VS50"/>
<name>A0A327VS50_9BACT</name>
<dbReference type="EMBL" id="QLMA01000007">
    <property type="protein sequence ID" value="RAJ77264.1"/>
    <property type="molecule type" value="Genomic_DNA"/>
</dbReference>